<accession>A0A7K0G7E6</accession>
<keyword evidence="4" id="KW-0238">DNA-binding</keyword>
<keyword evidence="9" id="KW-1185">Reference proteome</keyword>
<evidence type="ECO:0000256" key="2">
    <source>
        <dbReference type="ARBA" id="ARBA00022491"/>
    </source>
</evidence>
<evidence type="ECO:0000313" key="9">
    <source>
        <dbReference type="Proteomes" id="UP000470010"/>
    </source>
</evidence>
<evidence type="ECO:0000256" key="3">
    <source>
        <dbReference type="ARBA" id="ARBA00023015"/>
    </source>
</evidence>
<dbReference type="Gene3D" id="1.10.10.10">
    <property type="entry name" value="Winged helix-like DNA-binding domain superfamily/Winged helix DNA-binding domain"/>
    <property type="match status" value="1"/>
</dbReference>
<dbReference type="InterPro" id="IPR036390">
    <property type="entry name" value="WH_DNA-bd_sf"/>
</dbReference>
<dbReference type="Pfam" id="PF08220">
    <property type="entry name" value="HTH_DeoR"/>
    <property type="match status" value="1"/>
</dbReference>
<keyword evidence="2" id="KW-0678">Repressor</keyword>
<dbReference type="AlphaFoldDB" id="A0A7K0G7E6"/>
<evidence type="ECO:0000259" key="7">
    <source>
        <dbReference type="PROSITE" id="PS51000"/>
    </source>
</evidence>
<organism evidence="8 9">
    <name type="scientific">Enorma shizhengliae</name>
    <dbReference type="NCBI Taxonomy" id="2606615"/>
    <lineage>
        <taxon>Bacteria</taxon>
        <taxon>Bacillati</taxon>
        <taxon>Actinomycetota</taxon>
        <taxon>Coriobacteriia</taxon>
        <taxon>Coriobacteriales</taxon>
        <taxon>Coriobacteriaceae</taxon>
        <taxon>Enorma</taxon>
    </lineage>
</organism>
<name>A0A7K0G7E6_9ACTN</name>
<dbReference type="PROSITE" id="PS00894">
    <property type="entry name" value="HTH_DEOR_1"/>
    <property type="match status" value="1"/>
</dbReference>
<dbReference type="SMART" id="SM00420">
    <property type="entry name" value="HTH_DEOR"/>
    <property type="match status" value="1"/>
</dbReference>
<dbReference type="InterPro" id="IPR037171">
    <property type="entry name" value="NagB/RpiA_transferase-like"/>
</dbReference>
<comment type="function">
    <text evidence="6">Repressor of the lactose catabolism operon. Galactose-6-phosphate is the inducer.</text>
</comment>
<dbReference type="PROSITE" id="PS51000">
    <property type="entry name" value="HTH_DEOR_2"/>
    <property type="match status" value="1"/>
</dbReference>
<evidence type="ECO:0000256" key="5">
    <source>
        <dbReference type="ARBA" id="ARBA00023163"/>
    </source>
</evidence>
<evidence type="ECO:0000256" key="1">
    <source>
        <dbReference type="ARBA" id="ARBA00021390"/>
    </source>
</evidence>
<dbReference type="Pfam" id="PF00455">
    <property type="entry name" value="DeoRC"/>
    <property type="match status" value="1"/>
</dbReference>
<dbReference type="PRINTS" id="PR00037">
    <property type="entry name" value="HTHLACR"/>
</dbReference>
<dbReference type="Gene3D" id="3.40.50.1360">
    <property type="match status" value="1"/>
</dbReference>
<dbReference type="RefSeq" id="WP_144688157.1">
    <property type="nucleotide sequence ID" value="NZ_VLLQ01000005.1"/>
</dbReference>
<protein>
    <recommendedName>
        <fullName evidence="1">Lactose phosphotransferase system repressor</fullName>
    </recommendedName>
</protein>
<evidence type="ECO:0000256" key="6">
    <source>
        <dbReference type="ARBA" id="ARBA00024937"/>
    </source>
</evidence>
<dbReference type="GO" id="GO:0003677">
    <property type="term" value="F:DNA binding"/>
    <property type="evidence" value="ECO:0007669"/>
    <property type="project" value="UniProtKB-KW"/>
</dbReference>
<dbReference type="SUPFAM" id="SSF100950">
    <property type="entry name" value="NagB/RpiA/CoA transferase-like"/>
    <property type="match status" value="1"/>
</dbReference>
<reference evidence="9" key="1">
    <citation type="submission" date="2019-08" db="EMBL/GenBank/DDBJ databases">
        <title>Arthrobacter sp. nov., isolated from plateau pika and Tibetan wild ass.</title>
        <authorList>
            <person name="Ge Y."/>
        </authorList>
    </citation>
    <scope>NUCLEOTIDE SEQUENCE [LARGE SCALE GENOMIC DNA]</scope>
    <source>
        <strain evidence="9">HF-1365</strain>
    </source>
</reference>
<dbReference type="Proteomes" id="UP000470010">
    <property type="component" value="Unassembled WGS sequence"/>
</dbReference>
<keyword evidence="3" id="KW-0805">Transcription regulation</keyword>
<dbReference type="InterPro" id="IPR050313">
    <property type="entry name" value="Carb_Metab_HTH_regulators"/>
</dbReference>
<sequence>MLKAERQERILELLGDEHTASVRSVAEQLAVSEMTVRRDFEELAERGVVERVYGGARLRHGTAKHGSLVEREFTHGEKARLHAVEKRDIARRAAALIEPRDTVFLGAGTTIEQMVSALPEVPFRIVTNSLAVFSLLEQREGCDLCLVGGTYRTRTHAFVGPMAEDAIASLGIDKAFIGANGVTDGSIFTSNAEEGRFQRLVFGKANERYLLADSSKVGRRDFYGFFDLGNIDAIFTDAALTGEQRFELEQYTRVER</sequence>
<dbReference type="InterPro" id="IPR014036">
    <property type="entry name" value="DeoR-like_C"/>
</dbReference>
<keyword evidence="5" id="KW-0804">Transcription</keyword>
<evidence type="ECO:0000256" key="4">
    <source>
        <dbReference type="ARBA" id="ARBA00023125"/>
    </source>
</evidence>
<evidence type="ECO:0000313" key="8">
    <source>
        <dbReference type="EMBL" id="MRX79718.1"/>
    </source>
</evidence>
<dbReference type="InterPro" id="IPR018356">
    <property type="entry name" value="Tscrpt_reg_HTH_DeoR_CS"/>
</dbReference>
<dbReference type="SMART" id="SM01134">
    <property type="entry name" value="DeoRC"/>
    <property type="match status" value="1"/>
</dbReference>
<dbReference type="PANTHER" id="PTHR30363:SF4">
    <property type="entry name" value="GLYCEROL-3-PHOSPHATE REGULON REPRESSOR"/>
    <property type="match status" value="1"/>
</dbReference>
<gene>
    <name evidence="8" type="ORF">GJE22_03735</name>
</gene>
<comment type="caution">
    <text evidence="8">The sequence shown here is derived from an EMBL/GenBank/DDBJ whole genome shotgun (WGS) entry which is preliminary data.</text>
</comment>
<proteinExistence type="predicted"/>
<dbReference type="GO" id="GO:0003700">
    <property type="term" value="F:DNA-binding transcription factor activity"/>
    <property type="evidence" value="ECO:0007669"/>
    <property type="project" value="InterPro"/>
</dbReference>
<dbReference type="EMBL" id="VTFZ01000003">
    <property type="protein sequence ID" value="MRX79718.1"/>
    <property type="molecule type" value="Genomic_DNA"/>
</dbReference>
<dbReference type="PANTHER" id="PTHR30363">
    <property type="entry name" value="HTH-TYPE TRANSCRIPTIONAL REGULATOR SRLR-RELATED"/>
    <property type="match status" value="1"/>
</dbReference>
<dbReference type="SUPFAM" id="SSF46785">
    <property type="entry name" value="Winged helix' DNA-binding domain"/>
    <property type="match status" value="1"/>
</dbReference>
<dbReference type="InterPro" id="IPR036388">
    <property type="entry name" value="WH-like_DNA-bd_sf"/>
</dbReference>
<feature type="domain" description="HTH deoR-type" evidence="7">
    <location>
        <begin position="3"/>
        <end position="58"/>
    </location>
</feature>
<dbReference type="InterPro" id="IPR001034">
    <property type="entry name" value="DeoR_HTH"/>
</dbReference>